<evidence type="ECO:0000256" key="1">
    <source>
        <dbReference type="ARBA" id="ARBA00004370"/>
    </source>
</evidence>
<dbReference type="PANTHER" id="PTHR11860">
    <property type="entry name" value="POLYMERIC-IMMUNOGLOBULIN RECEPTOR"/>
    <property type="match status" value="1"/>
</dbReference>
<dbReference type="Gene3D" id="2.60.40.10">
    <property type="entry name" value="Immunoglobulins"/>
    <property type="match status" value="1"/>
</dbReference>
<dbReference type="InterPro" id="IPR013783">
    <property type="entry name" value="Ig-like_fold"/>
</dbReference>
<reference evidence="5" key="1">
    <citation type="submission" date="2025-08" db="UniProtKB">
        <authorList>
            <consortium name="Ensembl"/>
        </authorList>
    </citation>
    <scope>IDENTIFICATION</scope>
</reference>
<evidence type="ECO:0000313" key="5">
    <source>
        <dbReference type="Ensembl" id="ENSACUP00000009791.1"/>
    </source>
</evidence>
<keyword evidence="2" id="KW-0812">Transmembrane</keyword>
<proteinExistence type="predicted"/>
<evidence type="ECO:0000256" key="2">
    <source>
        <dbReference type="ARBA" id="ARBA00022692"/>
    </source>
</evidence>
<name>A0A663MDH1_ATHCN</name>
<protein>
    <recommendedName>
        <fullName evidence="4">Immunoglobulin domain-containing protein</fullName>
    </recommendedName>
</protein>
<comment type="subcellular location">
    <subcellularLocation>
        <location evidence="1">Membrane</location>
    </subcellularLocation>
</comment>
<dbReference type="Pfam" id="PF07686">
    <property type="entry name" value="V-set"/>
    <property type="match status" value="1"/>
</dbReference>
<dbReference type="InterPro" id="IPR013106">
    <property type="entry name" value="Ig_V-set"/>
</dbReference>
<dbReference type="Proteomes" id="UP000472269">
    <property type="component" value="Unplaced"/>
</dbReference>
<keyword evidence="3" id="KW-0472">Membrane</keyword>
<dbReference type="InterPro" id="IPR003599">
    <property type="entry name" value="Ig_sub"/>
</dbReference>
<feature type="domain" description="Immunoglobulin" evidence="4">
    <location>
        <begin position="21"/>
        <end position="124"/>
    </location>
</feature>
<dbReference type="InterPro" id="IPR036179">
    <property type="entry name" value="Ig-like_dom_sf"/>
</dbReference>
<dbReference type="SMART" id="SM00409">
    <property type="entry name" value="IG"/>
    <property type="match status" value="1"/>
</dbReference>
<organism evidence="5 6">
    <name type="scientific">Athene cunicularia</name>
    <name type="common">Burrowing owl</name>
    <name type="synonym">Speotyto cunicularia</name>
    <dbReference type="NCBI Taxonomy" id="194338"/>
    <lineage>
        <taxon>Eukaryota</taxon>
        <taxon>Metazoa</taxon>
        <taxon>Chordata</taxon>
        <taxon>Craniata</taxon>
        <taxon>Vertebrata</taxon>
        <taxon>Euteleostomi</taxon>
        <taxon>Archelosauria</taxon>
        <taxon>Archosauria</taxon>
        <taxon>Dinosauria</taxon>
        <taxon>Saurischia</taxon>
        <taxon>Theropoda</taxon>
        <taxon>Coelurosauria</taxon>
        <taxon>Aves</taxon>
        <taxon>Neognathae</taxon>
        <taxon>Neoaves</taxon>
        <taxon>Telluraves</taxon>
        <taxon>Strigiformes</taxon>
        <taxon>Strigidae</taxon>
        <taxon>Athene</taxon>
    </lineage>
</organism>
<evidence type="ECO:0000256" key="3">
    <source>
        <dbReference type="ARBA" id="ARBA00023136"/>
    </source>
</evidence>
<dbReference type="Ensembl" id="ENSACUT00000010438.1">
    <property type="protein sequence ID" value="ENSACUP00000009791.1"/>
    <property type="gene ID" value="ENSACUG00000006620.1"/>
</dbReference>
<evidence type="ECO:0000313" key="6">
    <source>
        <dbReference type="Proteomes" id="UP000472269"/>
    </source>
</evidence>
<dbReference type="CDD" id="cd05716">
    <property type="entry name" value="IgV_pIgR_like"/>
    <property type="match status" value="1"/>
</dbReference>
<accession>A0A663MDH1</accession>
<dbReference type="AlphaFoldDB" id="A0A663MDH1"/>
<dbReference type="SUPFAM" id="SSF48726">
    <property type="entry name" value="Immunoglobulin"/>
    <property type="match status" value="1"/>
</dbReference>
<reference evidence="5" key="2">
    <citation type="submission" date="2025-09" db="UniProtKB">
        <authorList>
            <consortium name="Ensembl"/>
        </authorList>
    </citation>
    <scope>IDENTIFICATION</scope>
</reference>
<evidence type="ECO:0000259" key="4">
    <source>
        <dbReference type="SMART" id="SM00409"/>
    </source>
</evidence>
<keyword evidence="6" id="KW-1185">Reference proteome</keyword>
<dbReference type="InterPro" id="IPR050671">
    <property type="entry name" value="CD300_family_receptors"/>
</dbReference>
<sequence length="249" mass="27880">RWIMWHSRTVTQPVSSTLYGARFLTGEVGGSVTHQCFYSITPANKHDRKYWCKISGKGVCYTIISTTGYTSKDYAGRVSLEDTPQNGTFRVMMTELKKSDTGTYRCGIGVTNRDLYVTLNLTVLAGRRLAGERGGSVLPAPRLAGTSSPTCSLHPAQEAKISQRHSRRVAVLLVQVEGGELLARPGKRDLHGGDEPHLCNLPEQNLPSREVSSWPRFSLTLTWWFMTCLPRFPRVVHSSRVENTSRRRQ</sequence>
<dbReference type="GO" id="GO:0005886">
    <property type="term" value="C:plasma membrane"/>
    <property type="evidence" value="ECO:0007669"/>
    <property type="project" value="TreeGrafter"/>
</dbReference>
<dbReference type="PANTHER" id="PTHR11860:SF49">
    <property type="entry name" value="HIGH AFFINITY IMMUNOGLOBULIN ALPHA AND IMMUNOGLOBULIN MU FC RECEPTOR"/>
    <property type="match status" value="1"/>
</dbReference>
<dbReference type="GO" id="GO:0004888">
    <property type="term" value="F:transmembrane signaling receptor activity"/>
    <property type="evidence" value="ECO:0007669"/>
    <property type="project" value="TreeGrafter"/>
</dbReference>